<evidence type="ECO:0000313" key="1">
    <source>
        <dbReference type="EMBL" id="MFD2482327.1"/>
    </source>
</evidence>
<reference evidence="2" key="1">
    <citation type="journal article" date="2019" name="Int. J. Syst. Evol. Microbiol.">
        <title>The Global Catalogue of Microorganisms (GCM) 10K type strain sequencing project: providing services to taxonomists for standard genome sequencing and annotation.</title>
        <authorList>
            <consortium name="The Broad Institute Genomics Platform"/>
            <consortium name="The Broad Institute Genome Sequencing Center for Infectious Disease"/>
            <person name="Wu L."/>
            <person name="Ma J."/>
        </authorList>
    </citation>
    <scope>NUCLEOTIDE SEQUENCE [LARGE SCALE GENOMIC DNA]</scope>
    <source>
        <strain evidence="2">CGMCC 4.7638</strain>
    </source>
</reference>
<dbReference type="RefSeq" id="WP_344264579.1">
    <property type="nucleotide sequence ID" value="NZ_BAAAHV010000002.1"/>
</dbReference>
<dbReference type="Proteomes" id="UP001597542">
    <property type="component" value="Unassembled WGS sequence"/>
</dbReference>
<dbReference type="Gene3D" id="2.30.320.10">
    <property type="entry name" value="YwqG-like"/>
    <property type="match status" value="1"/>
</dbReference>
<accession>A0ABW5I0P9</accession>
<name>A0ABW5I0P9_9PSEU</name>
<proteinExistence type="predicted"/>
<organism evidence="1 2">
    <name type="scientific">Amycolatopsis albidoflavus</name>
    <dbReference type="NCBI Taxonomy" id="102226"/>
    <lineage>
        <taxon>Bacteria</taxon>
        <taxon>Bacillati</taxon>
        <taxon>Actinomycetota</taxon>
        <taxon>Actinomycetes</taxon>
        <taxon>Pseudonocardiales</taxon>
        <taxon>Pseudonocardiaceae</taxon>
        <taxon>Amycolatopsis</taxon>
    </lineage>
</organism>
<keyword evidence="2" id="KW-1185">Reference proteome</keyword>
<evidence type="ECO:0000313" key="2">
    <source>
        <dbReference type="Proteomes" id="UP001597542"/>
    </source>
</evidence>
<dbReference type="EMBL" id="JBHUKQ010000011">
    <property type="protein sequence ID" value="MFD2482327.1"/>
    <property type="molecule type" value="Genomic_DNA"/>
</dbReference>
<dbReference type="InterPro" id="IPR035948">
    <property type="entry name" value="YwqG-like_sf"/>
</dbReference>
<sequence>MTVFEPSSEIRRSDLPMYLVEDPRAPAGPSSRNTFGGRPILPAGEDWPECYCGARMVLFFQLDVPPDIPRFGGDHLLVFQCPVHNDAACLREDPQQFPERYWEKPRIWGHPGAFWRILLHRDPTGPADEEEPHLLSRALVLRPELETETVWRAALPGNTNTETHPELSVGRSGFKVGGLPRWQQDPESHRCACGAEMLFLCGLPEDVGFQSRPGQPEQPDSSYSYAYVLFLGNALYLLACPEHCHPAAVWPVLQH</sequence>
<dbReference type="SUPFAM" id="SSF103032">
    <property type="entry name" value="Hypothetical protein YwqG"/>
    <property type="match status" value="1"/>
</dbReference>
<comment type="caution">
    <text evidence="1">The sequence shown here is derived from an EMBL/GenBank/DDBJ whole genome shotgun (WGS) entry which is preliminary data.</text>
</comment>
<gene>
    <name evidence="1" type="ORF">ACFSUT_18705</name>
</gene>
<evidence type="ECO:0008006" key="3">
    <source>
        <dbReference type="Google" id="ProtNLM"/>
    </source>
</evidence>
<protein>
    <recommendedName>
        <fullName evidence="3">DUF1963 domain-containing protein</fullName>
    </recommendedName>
</protein>